<sequence length="395" mass="41463">MSSTCITHYTSPIFSGQSIGGSYGPGSVYNEPVYLAPGTTEAPQYIPQNPSYSLPYAPSGATISPGAPVNAPTVCVQICMPSCSAQCLQQQQQPIPVVQPSPLPFGPAGPGPLAQRLPGPIVQPIPEPITNAPPYQPPYIQQPTPVDSASADSTICIAVCMPSCSADCLQQNPVVPAYTPTPPYLPQPPFQTPVPSVTPLPPYQTVTPTPIPVVQQTPASVTCIQVCMPSCSAQCIDQQRPQPLPQPVPAPVVPPRPLLPQPVVPQPVEVTLPQSIQWSPNCVTLCQNACVQQCSQQNLGISQCSSPCSSTCSQSCPAPQPTVPIRPPVTTPPPFIPLTEPIPVTQPRPVPQPLPSYPTTQCQPSPGGLSKCSCPSGFIVCLSVSGSNQCCRKRK</sequence>
<proteinExistence type="predicted"/>
<protein>
    <submittedName>
        <fullName evidence="3">Keratinocyte proline-rich protein</fullName>
    </submittedName>
</protein>
<evidence type="ECO:0000313" key="2">
    <source>
        <dbReference type="Proteomes" id="UP000050794"/>
    </source>
</evidence>
<dbReference type="AlphaFoldDB" id="A0A183UKK6"/>
<reference evidence="1 2" key="2">
    <citation type="submission" date="2018-11" db="EMBL/GenBank/DDBJ databases">
        <authorList>
            <consortium name="Pathogen Informatics"/>
        </authorList>
    </citation>
    <scope>NUCLEOTIDE SEQUENCE [LARGE SCALE GENOMIC DNA]</scope>
</reference>
<accession>A0A183UKK6</accession>
<evidence type="ECO:0000313" key="3">
    <source>
        <dbReference type="WBParaSite" id="TCNE_0000902601-mRNA-1"/>
    </source>
</evidence>
<dbReference type="Proteomes" id="UP000050794">
    <property type="component" value="Unassembled WGS sequence"/>
</dbReference>
<reference evidence="3" key="1">
    <citation type="submission" date="2016-06" db="UniProtKB">
        <authorList>
            <consortium name="WormBaseParasite"/>
        </authorList>
    </citation>
    <scope>IDENTIFICATION</scope>
</reference>
<keyword evidence="2" id="KW-1185">Reference proteome</keyword>
<dbReference type="EMBL" id="UYWY01020057">
    <property type="protein sequence ID" value="VDM40347.1"/>
    <property type="molecule type" value="Genomic_DNA"/>
</dbReference>
<gene>
    <name evidence="1" type="ORF">TCNE_LOCUS9026</name>
</gene>
<dbReference type="PANTHER" id="PTHR31895">
    <property type="entry name" value="PROTEIN CBG03177-RELATED"/>
    <property type="match status" value="1"/>
</dbReference>
<evidence type="ECO:0000313" key="1">
    <source>
        <dbReference type="EMBL" id="VDM40347.1"/>
    </source>
</evidence>
<organism evidence="2 3">
    <name type="scientific">Toxocara canis</name>
    <name type="common">Canine roundworm</name>
    <dbReference type="NCBI Taxonomy" id="6265"/>
    <lineage>
        <taxon>Eukaryota</taxon>
        <taxon>Metazoa</taxon>
        <taxon>Ecdysozoa</taxon>
        <taxon>Nematoda</taxon>
        <taxon>Chromadorea</taxon>
        <taxon>Rhabditida</taxon>
        <taxon>Spirurina</taxon>
        <taxon>Ascaridomorpha</taxon>
        <taxon>Ascaridoidea</taxon>
        <taxon>Toxocaridae</taxon>
        <taxon>Toxocara</taxon>
    </lineage>
</organism>
<dbReference type="PANTHER" id="PTHR31895:SF21">
    <property type="entry name" value="PRION-LIKE-(Q_N-RICH)-DOMAIN-BEARING PROTEIN"/>
    <property type="match status" value="1"/>
</dbReference>
<dbReference type="WBParaSite" id="TCNE_0000902601-mRNA-1">
    <property type="protein sequence ID" value="TCNE_0000902601-mRNA-1"/>
    <property type="gene ID" value="TCNE_0000902601"/>
</dbReference>
<name>A0A183UKK6_TOXCA</name>